<dbReference type="PROSITE" id="PS50112">
    <property type="entry name" value="PAS"/>
    <property type="match status" value="1"/>
</dbReference>
<proteinExistence type="predicted"/>
<name>A0A1M5TW46_9RHOB</name>
<dbReference type="STRING" id="996342.SAMN05443551_2387"/>
<evidence type="ECO:0000256" key="6">
    <source>
        <dbReference type="ARBA" id="ARBA00022777"/>
    </source>
</evidence>
<evidence type="ECO:0000256" key="1">
    <source>
        <dbReference type="ARBA" id="ARBA00000085"/>
    </source>
</evidence>
<evidence type="ECO:0000259" key="8">
    <source>
        <dbReference type="PROSITE" id="PS50112"/>
    </source>
</evidence>
<dbReference type="RefSeq" id="WP_072777743.1">
    <property type="nucleotide sequence ID" value="NZ_FQXC01000003.1"/>
</dbReference>
<dbReference type="SMART" id="SM00091">
    <property type="entry name" value="PAS"/>
    <property type="match status" value="1"/>
</dbReference>
<dbReference type="SUPFAM" id="SSF55874">
    <property type="entry name" value="ATPase domain of HSP90 chaperone/DNA topoisomerase II/histidine kinase"/>
    <property type="match status" value="1"/>
</dbReference>
<evidence type="ECO:0000256" key="5">
    <source>
        <dbReference type="ARBA" id="ARBA00022741"/>
    </source>
</evidence>
<dbReference type="EC" id="2.7.13.3" evidence="2"/>
<dbReference type="InterPro" id="IPR000014">
    <property type="entry name" value="PAS"/>
</dbReference>
<gene>
    <name evidence="9" type="ORF">SAMN05443551_2387</name>
</gene>
<dbReference type="Pfam" id="PF08448">
    <property type="entry name" value="PAS_4"/>
    <property type="match status" value="1"/>
</dbReference>
<dbReference type="InterPro" id="IPR011102">
    <property type="entry name" value="Sig_transdc_His_kinase_HWE"/>
</dbReference>
<evidence type="ECO:0000256" key="2">
    <source>
        <dbReference type="ARBA" id="ARBA00012438"/>
    </source>
</evidence>
<evidence type="ECO:0000256" key="7">
    <source>
        <dbReference type="ARBA" id="ARBA00022840"/>
    </source>
</evidence>
<keyword evidence="6" id="KW-0418">Kinase</keyword>
<keyword evidence="10" id="KW-1185">Reference proteome</keyword>
<sequence>MTVNFEDVFQRAPTPTMVLDRNLVFVAANASYLNLFNLTEDDLLGKYVFDAFPESEDRVQAMTDVFQRTFVEGTSTIAEIPFRIDVNGVTKEQWWTATQVAITDEASGQDYLIQYTENVTERVKLRNLREAMLAELQHRIGNIFTVVSAISRQTGRVAKDVPDFLKRFDQRLTSLIKVNKELSGQRVEFDKLGDVIMHQLSVHAAHSMDRVAINGPDFPLSMLQSQAASMAVHELATNAIKYGALSNAEGEIDVSWELLPGDACRLIWRETGPITPSNGSGAGYGTMLLTTILPNQLDGVAQQEFGEGSFTYTLEIGTR</sequence>
<reference evidence="9 10" key="1">
    <citation type="submission" date="2016-11" db="EMBL/GenBank/DDBJ databases">
        <authorList>
            <person name="Jaros S."/>
            <person name="Januszkiewicz K."/>
            <person name="Wedrychowicz H."/>
        </authorList>
    </citation>
    <scope>NUCLEOTIDE SEQUENCE [LARGE SCALE GENOMIC DNA]</scope>
    <source>
        <strain evidence="9 10">DSM 29431</strain>
    </source>
</reference>
<evidence type="ECO:0000313" key="9">
    <source>
        <dbReference type="EMBL" id="SHH55007.1"/>
    </source>
</evidence>
<evidence type="ECO:0000256" key="3">
    <source>
        <dbReference type="ARBA" id="ARBA00022553"/>
    </source>
</evidence>
<keyword evidence="7" id="KW-0067">ATP-binding</keyword>
<dbReference type="PANTHER" id="PTHR41523">
    <property type="entry name" value="TWO-COMPONENT SYSTEM SENSOR PROTEIN"/>
    <property type="match status" value="1"/>
</dbReference>
<dbReference type="PANTHER" id="PTHR41523:SF7">
    <property type="entry name" value="HISTIDINE KINASE"/>
    <property type="match status" value="1"/>
</dbReference>
<evidence type="ECO:0000313" key="10">
    <source>
        <dbReference type="Proteomes" id="UP000184221"/>
    </source>
</evidence>
<dbReference type="OrthoDB" id="9816309at2"/>
<dbReference type="AlphaFoldDB" id="A0A1M5TW46"/>
<accession>A0A1M5TW46</accession>
<dbReference type="GO" id="GO:0004673">
    <property type="term" value="F:protein histidine kinase activity"/>
    <property type="evidence" value="ECO:0007669"/>
    <property type="project" value="UniProtKB-EC"/>
</dbReference>
<dbReference type="InterPro" id="IPR035965">
    <property type="entry name" value="PAS-like_dom_sf"/>
</dbReference>
<dbReference type="Pfam" id="PF07536">
    <property type="entry name" value="HWE_HK"/>
    <property type="match status" value="1"/>
</dbReference>
<protein>
    <recommendedName>
        <fullName evidence="2">histidine kinase</fullName>
        <ecNumber evidence="2">2.7.13.3</ecNumber>
    </recommendedName>
</protein>
<keyword evidence="3" id="KW-0597">Phosphoprotein</keyword>
<dbReference type="Proteomes" id="UP000184221">
    <property type="component" value="Unassembled WGS sequence"/>
</dbReference>
<dbReference type="Gene3D" id="3.30.565.10">
    <property type="entry name" value="Histidine kinase-like ATPase, C-terminal domain"/>
    <property type="match status" value="1"/>
</dbReference>
<dbReference type="InterPro" id="IPR013656">
    <property type="entry name" value="PAS_4"/>
</dbReference>
<organism evidence="9 10">
    <name type="scientific">Marivita hallyeonensis</name>
    <dbReference type="NCBI Taxonomy" id="996342"/>
    <lineage>
        <taxon>Bacteria</taxon>
        <taxon>Pseudomonadati</taxon>
        <taxon>Pseudomonadota</taxon>
        <taxon>Alphaproteobacteria</taxon>
        <taxon>Rhodobacterales</taxon>
        <taxon>Roseobacteraceae</taxon>
        <taxon>Marivita</taxon>
    </lineage>
</organism>
<evidence type="ECO:0000256" key="4">
    <source>
        <dbReference type="ARBA" id="ARBA00022679"/>
    </source>
</evidence>
<keyword evidence="4" id="KW-0808">Transferase</keyword>
<dbReference type="GO" id="GO:0005524">
    <property type="term" value="F:ATP binding"/>
    <property type="evidence" value="ECO:0007669"/>
    <property type="project" value="UniProtKB-KW"/>
</dbReference>
<dbReference type="SUPFAM" id="SSF55785">
    <property type="entry name" value="PYP-like sensor domain (PAS domain)"/>
    <property type="match status" value="1"/>
</dbReference>
<dbReference type="NCBIfam" id="TIGR00229">
    <property type="entry name" value="sensory_box"/>
    <property type="match status" value="1"/>
</dbReference>
<feature type="domain" description="PAS" evidence="8">
    <location>
        <begin position="1"/>
        <end position="58"/>
    </location>
</feature>
<dbReference type="EMBL" id="FQXC01000003">
    <property type="protein sequence ID" value="SHH55007.1"/>
    <property type="molecule type" value="Genomic_DNA"/>
</dbReference>
<dbReference type="InterPro" id="IPR036890">
    <property type="entry name" value="HATPase_C_sf"/>
</dbReference>
<comment type="catalytic activity">
    <reaction evidence="1">
        <text>ATP + protein L-histidine = ADP + protein N-phospho-L-histidine.</text>
        <dbReference type="EC" id="2.7.13.3"/>
    </reaction>
</comment>
<keyword evidence="5" id="KW-0547">Nucleotide-binding</keyword>
<dbReference type="Gene3D" id="3.30.450.20">
    <property type="entry name" value="PAS domain"/>
    <property type="match status" value="1"/>
</dbReference>
<dbReference type="CDD" id="cd00130">
    <property type="entry name" value="PAS"/>
    <property type="match status" value="1"/>
</dbReference>
<dbReference type="SMART" id="SM00911">
    <property type="entry name" value="HWE_HK"/>
    <property type="match status" value="1"/>
</dbReference>